<dbReference type="EMBL" id="CAJVCH010036991">
    <property type="protein sequence ID" value="CAG7716248.1"/>
    <property type="molecule type" value="Genomic_DNA"/>
</dbReference>
<proteinExistence type="predicted"/>
<feature type="transmembrane region" description="Helical" evidence="1">
    <location>
        <begin position="44"/>
        <end position="65"/>
    </location>
</feature>
<protein>
    <submittedName>
        <fullName evidence="2">Uncharacterized protein</fullName>
    </submittedName>
</protein>
<dbReference type="Proteomes" id="UP000708208">
    <property type="component" value="Unassembled WGS sequence"/>
</dbReference>
<keyword evidence="1" id="KW-0812">Transmembrane</keyword>
<keyword evidence="1" id="KW-0472">Membrane</keyword>
<evidence type="ECO:0000313" key="3">
    <source>
        <dbReference type="Proteomes" id="UP000708208"/>
    </source>
</evidence>
<gene>
    <name evidence="2" type="ORF">AFUS01_LOCUS5771</name>
</gene>
<feature type="transmembrane region" description="Helical" evidence="1">
    <location>
        <begin position="9"/>
        <end position="32"/>
    </location>
</feature>
<keyword evidence="3" id="KW-1185">Reference proteome</keyword>
<name>A0A8J2J860_9HEXA</name>
<reference evidence="2" key="1">
    <citation type="submission" date="2021-06" db="EMBL/GenBank/DDBJ databases">
        <authorList>
            <person name="Hodson N. C."/>
            <person name="Mongue J. A."/>
            <person name="Jaron S. K."/>
        </authorList>
    </citation>
    <scope>NUCLEOTIDE SEQUENCE</scope>
</reference>
<feature type="non-terminal residue" evidence="2">
    <location>
        <position position="1"/>
    </location>
</feature>
<comment type="caution">
    <text evidence="2">The sequence shown here is derived from an EMBL/GenBank/DDBJ whole genome shotgun (WGS) entry which is preliminary data.</text>
</comment>
<feature type="non-terminal residue" evidence="2">
    <location>
        <position position="69"/>
    </location>
</feature>
<organism evidence="2 3">
    <name type="scientific">Allacma fusca</name>
    <dbReference type="NCBI Taxonomy" id="39272"/>
    <lineage>
        <taxon>Eukaryota</taxon>
        <taxon>Metazoa</taxon>
        <taxon>Ecdysozoa</taxon>
        <taxon>Arthropoda</taxon>
        <taxon>Hexapoda</taxon>
        <taxon>Collembola</taxon>
        <taxon>Symphypleona</taxon>
        <taxon>Sminthuridae</taxon>
        <taxon>Allacma</taxon>
    </lineage>
</organism>
<evidence type="ECO:0000313" key="2">
    <source>
        <dbReference type="EMBL" id="CAG7716248.1"/>
    </source>
</evidence>
<keyword evidence="1" id="KW-1133">Transmembrane helix</keyword>
<accession>A0A8J2J860</accession>
<dbReference type="AlphaFoldDB" id="A0A8J2J860"/>
<evidence type="ECO:0000256" key="1">
    <source>
        <dbReference type="SAM" id="Phobius"/>
    </source>
</evidence>
<sequence length="69" mass="7389">QNTIKEHEVFFGSVIAVLVISAVFLIAALIGITDGQDLFKTFDTIFHVVASLLLIASGIAFIINVDKIG</sequence>